<evidence type="ECO:0000313" key="1">
    <source>
        <dbReference type="EMBL" id="RNA05045.1"/>
    </source>
</evidence>
<dbReference type="EMBL" id="REGN01007877">
    <property type="protein sequence ID" value="RNA05045.1"/>
    <property type="molecule type" value="Genomic_DNA"/>
</dbReference>
<reference evidence="1 2" key="1">
    <citation type="journal article" date="2018" name="Sci. Rep.">
        <title>Genomic signatures of local adaptation to the degree of environmental predictability in rotifers.</title>
        <authorList>
            <person name="Franch-Gras L."/>
            <person name="Hahn C."/>
            <person name="Garcia-Roger E.M."/>
            <person name="Carmona M.J."/>
            <person name="Serra M."/>
            <person name="Gomez A."/>
        </authorList>
    </citation>
    <scope>NUCLEOTIDE SEQUENCE [LARGE SCALE GENOMIC DNA]</scope>
    <source>
        <strain evidence="1">HYR1</strain>
    </source>
</reference>
<organism evidence="1 2">
    <name type="scientific">Brachionus plicatilis</name>
    <name type="common">Marine rotifer</name>
    <name type="synonym">Brachionus muelleri</name>
    <dbReference type="NCBI Taxonomy" id="10195"/>
    <lineage>
        <taxon>Eukaryota</taxon>
        <taxon>Metazoa</taxon>
        <taxon>Spiralia</taxon>
        <taxon>Gnathifera</taxon>
        <taxon>Rotifera</taxon>
        <taxon>Eurotatoria</taxon>
        <taxon>Monogononta</taxon>
        <taxon>Pseudotrocha</taxon>
        <taxon>Ploima</taxon>
        <taxon>Brachionidae</taxon>
        <taxon>Brachionus</taxon>
    </lineage>
</organism>
<comment type="caution">
    <text evidence="1">The sequence shown here is derived from an EMBL/GenBank/DDBJ whole genome shotgun (WGS) entry which is preliminary data.</text>
</comment>
<proteinExistence type="predicted"/>
<sequence>MSQDKKHTFEIEFFLIFLTVKLQKKFLLCNFSSQKFRINKTHLIFINPCYQIKISLCNKILRYLCPYLIYIHEAKIFFFRALNFFPRLQEFLLNLVHFYTHNTFYSLPIDFVYTNRSTSLWSQYLF</sequence>
<dbReference type="AlphaFoldDB" id="A0A3M7Q1Y8"/>
<name>A0A3M7Q1Y8_BRAPC</name>
<protein>
    <submittedName>
        <fullName evidence="1">Uncharacterized protein</fullName>
    </submittedName>
</protein>
<gene>
    <name evidence="1" type="ORF">BpHYR1_046772</name>
</gene>
<accession>A0A3M7Q1Y8</accession>
<evidence type="ECO:0000313" key="2">
    <source>
        <dbReference type="Proteomes" id="UP000276133"/>
    </source>
</evidence>
<keyword evidence="2" id="KW-1185">Reference proteome</keyword>
<dbReference type="Proteomes" id="UP000276133">
    <property type="component" value="Unassembled WGS sequence"/>
</dbReference>